<evidence type="ECO:0000256" key="2">
    <source>
        <dbReference type="ARBA" id="ARBA00022741"/>
    </source>
</evidence>
<name>A0A8J3CQ60_9PROT</name>
<dbReference type="RefSeq" id="WP_189495259.1">
    <property type="nucleotide sequence ID" value="NZ_BMZH01000002.1"/>
</dbReference>
<evidence type="ECO:0000256" key="1">
    <source>
        <dbReference type="ARBA" id="ARBA00022448"/>
    </source>
</evidence>
<comment type="function">
    <text evidence="5">Part of the ABC transporter complex HmuTUV involved in hemin import. Responsible for energy coupling to the transport system.</text>
</comment>
<dbReference type="InterPro" id="IPR017871">
    <property type="entry name" value="ABC_transporter-like_CS"/>
</dbReference>
<organism evidence="7 8">
    <name type="scientific">Algimonas arctica</name>
    <dbReference type="NCBI Taxonomy" id="1479486"/>
    <lineage>
        <taxon>Bacteria</taxon>
        <taxon>Pseudomonadati</taxon>
        <taxon>Pseudomonadota</taxon>
        <taxon>Alphaproteobacteria</taxon>
        <taxon>Maricaulales</taxon>
        <taxon>Robiginitomaculaceae</taxon>
        <taxon>Algimonas</taxon>
    </lineage>
</organism>
<dbReference type="InterPro" id="IPR003439">
    <property type="entry name" value="ABC_transporter-like_ATP-bd"/>
</dbReference>
<dbReference type="InterPro" id="IPR003593">
    <property type="entry name" value="AAA+_ATPase"/>
</dbReference>
<keyword evidence="1" id="KW-0813">Transport</keyword>
<evidence type="ECO:0000256" key="3">
    <source>
        <dbReference type="ARBA" id="ARBA00022840"/>
    </source>
</evidence>
<evidence type="ECO:0000313" key="7">
    <source>
        <dbReference type="EMBL" id="GHA85551.1"/>
    </source>
</evidence>
<keyword evidence="3" id="KW-0067">ATP-binding</keyword>
<accession>A0A8J3CQ60</accession>
<dbReference type="InterPro" id="IPR027417">
    <property type="entry name" value="P-loop_NTPase"/>
</dbReference>
<dbReference type="Proteomes" id="UP000634004">
    <property type="component" value="Unassembled WGS sequence"/>
</dbReference>
<evidence type="ECO:0000259" key="6">
    <source>
        <dbReference type="PROSITE" id="PS50893"/>
    </source>
</evidence>
<evidence type="ECO:0000256" key="5">
    <source>
        <dbReference type="ARBA" id="ARBA00037066"/>
    </source>
</evidence>
<reference evidence="7" key="2">
    <citation type="submission" date="2020-09" db="EMBL/GenBank/DDBJ databases">
        <authorList>
            <person name="Sun Q."/>
            <person name="Kim S."/>
        </authorList>
    </citation>
    <scope>NUCLEOTIDE SEQUENCE</scope>
    <source>
        <strain evidence="7">KCTC 32513</strain>
    </source>
</reference>
<dbReference type="Gene3D" id="3.40.50.300">
    <property type="entry name" value="P-loop containing nucleotide triphosphate hydrolases"/>
    <property type="match status" value="1"/>
</dbReference>
<keyword evidence="2" id="KW-0547">Nucleotide-binding</keyword>
<dbReference type="GO" id="GO:0016887">
    <property type="term" value="F:ATP hydrolysis activity"/>
    <property type="evidence" value="ECO:0007669"/>
    <property type="project" value="InterPro"/>
</dbReference>
<dbReference type="SMART" id="SM00382">
    <property type="entry name" value="AAA"/>
    <property type="match status" value="1"/>
</dbReference>
<proteinExistence type="predicted"/>
<reference evidence="7" key="1">
    <citation type="journal article" date="2014" name="Int. J. Syst. Evol. Microbiol.">
        <title>Complete genome sequence of Corynebacterium casei LMG S-19264T (=DSM 44701T), isolated from a smear-ripened cheese.</title>
        <authorList>
            <consortium name="US DOE Joint Genome Institute (JGI-PGF)"/>
            <person name="Walter F."/>
            <person name="Albersmeier A."/>
            <person name="Kalinowski J."/>
            <person name="Ruckert C."/>
        </authorList>
    </citation>
    <scope>NUCLEOTIDE SEQUENCE</scope>
    <source>
        <strain evidence="7">KCTC 32513</strain>
    </source>
</reference>
<protein>
    <submittedName>
        <fullName evidence="7">ABC transporter</fullName>
    </submittedName>
</protein>
<evidence type="ECO:0000313" key="8">
    <source>
        <dbReference type="Proteomes" id="UP000634004"/>
    </source>
</evidence>
<gene>
    <name evidence="7" type="ORF">GCM10009069_05920</name>
</gene>
<dbReference type="AlphaFoldDB" id="A0A8J3CQ60"/>
<keyword evidence="4" id="KW-1278">Translocase</keyword>
<dbReference type="PROSITE" id="PS00211">
    <property type="entry name" value="ABC_TRANSPORTER_1"/>
    <property type="match status" value="1"/>
</dbReference>
<dbReference type="Pfam" id="PF00005">
    <property type="entry name" value="ABC_tran"/>
    <property type="match status" value="1"/>
</dbReference>
<dbReference type="PANTHER" id="PTHR42794">
    <property type="entry name" value="HEMIN IMPORT ATP-BINDING PROTEIN HMUV"/>
    <property type="match status" value="1"/>
</dbReference>
<feature type="domain" description="ABC transporter" evidence="6">
    <location>
        <begin position="4"/>
        <end position="231"/>
    </location>
</feature>
<dbReference type="PANTHER" id="PTHR42794:SF1">
    <property type="entry name" value="HEMIN IMPORT ATP-BINDING PROTEIN HMUV"/>
    <property type="match status" value="1"/>
</dbReference>
<evidence type="ECO:0000256" key="4">
    <source>
        <dbReference type="ARBA" id="ARBA00022967"/>
    </source>
</evidence>
<dbReference type="PROSITE" id="PS50893">
    <property type="entry name" value="ABC_TRANSPORTER_2"/>
    <property type="match status" value="1"/>
</dbReference>
<comment type="caution">
    <text evidence="7">The sequence shown here is derived from an EMBL/GenBank/DDBJ whole genome shotgun (WGS) entry which is preliminary data.</text>
</comment>
<sequence>MSGLSVNRVHLRYPNGGGIETGRLDFGAGQIIALLGPNGAGKSTLIKALVGAVRADVEGLSVAGQTLIDPRQRARNLAYLSQTRTGPALSSVRDIIALGRFPFGAQDPEQRVAAVIETLGLGPFADRPFGTLSGGEQARVLLGRALAVDAPVLLADEPTASLDPHYALRIMDTLRSEARRGRTVIVSVHDLSLAERYCDQALILAGGCIVGQGTVRETLNADILRDVFRVSRSPDGLTPLS</sequence>
<dbReference type="GO" id="GO:0005524">
    <property type="term" value="F:ATP binding"/>
    <property type="evidence" value="ECO:0007669"/>
    <property type="project" value="UniProtKB-KW"/>
</dbReference>
<keyword evidence="8" id="KW-1185">Reference proteome</keyword>
<dbReference type="SUPFAM" id="SSF52540">
    <property type="entry name" value="P-loop containing nucleoside triphosphate hydrolases"/>
    <property type="match status" value="1"/>
</dbReference>
<dbReference type="CDD" id="cd03214">
    <property type="entry name" value="ABC_Iron-Siderophores_B12_Hemin"/>
    <property type="match status" value="1"/>
</dbReference>
<dbReference type="EMBL" id="BMZH01000002">
    <property type="protein sequence ID" value="GHA85551.1"/>
    <property type="molecule type" value="Genomic_DNA"/>
</dbReference>